<reference evidence="1 2" key="1">
    <citation type="submission" date="2018-08" db="EMBL/GenBank/DDBJ databases">
        <title>Pallidiluteibacterium maritimus gen. nov., sp. nov., isolated from coastal sediment.</title>
        <authorList>
            <person name="Zhou L.Y."/>
        </authorList>
    </citation>
    <scope>NUCLEOTIDE SEQUENCE [LARGE SCALE GENOMIC DNA]</scope>
    <source>
        <strain evidence="1 2">XSD2</strain>
    </source>
</reference>
<gene>
    <name evidence="1" type="ORF">D1614_02195</name>
</gene>
<accession>A0A399T9D3</accession>
<sequence length="123" mass="13937">MENSLKLLGAMLLVAVYSFGISLGSGSYTASAYLPGDDVQSEIYWSDVSNKLSFHFSESEKLISDIRTGSPLTFKTSFAQFLAFVQTSGQLLESGYTQYKRTSENLLIRYRKADIIFPFHYFW</sequence>
<organism evidence="1 2">
    <name type="scientific">Maribellus luteus</name>
    <dbReference type="NCBI Taxonomy" id="2305463"/>
    <lineage>
        <taxon>Bacteria</taxon>
        <taxon>Pseudomonadati</taxon>
        <taxon>Bacteroidota</taxon>
        <taxon>Bacteroidia</taxon>
        <taxon>Marinilabiliales</taxon>
        <taxon>Prolixibacteraceae</taxon>
        <taxon>Maribellus</taxon>
    </lineage>
</organism>
<dbReference type="AlphaFoldDB" id="A0A399T9D3"/>
<evidence type="ECO:0000313" key="1">
    <source>
        <dbReference type="EMBL" id="RIJ50761.1"/>
    </source>
</evidence>
<evidence type="ECO:0000313" key="2">
    <source>
        <dbReference type="Proteomes" id="UP000265926"/>
    </source>
</evidence>
<dbReference type="EMBL" id="QWGR01000001">
    <property type="protein sequence ID" value="RIJ50761.1"/>
    <property type="molecule type" value="Genomic_DNA"/>
</dbReference>
<proteinExistence type="predicted"/>
<dbReference type="Proteomes" id="UP000265926">
    <property type="component" value="Unassembled WGS sequence"/>
</dbReference>
<comment type="caution">
    <text evidence="1">The sequence shown here is derived from an EMBL/GenBank/DDBJ whole genome shotgun (WGS) entry which is preliminary data.</text>
</comment>
<dbReference type="OrthoDB" id="982927at2"/>
<dbReference type="RefSeq" id="WP_119436229.1">
    <property type="nucleotide sequence ID" value="NZ_QWGR01000001.1"/>
</dbReference>
<name>A0A399T9D3_9BACT</name>
<protein>
    <submittedName>
        <fullName evidence="1">Uncharacterized protein</fullName>
    </submittedName>
</protein>
<keyword evidence="2" id="KW-1185">Reference proteome</keyword>